<dbReference type="InterPro" id="IPR001179">
    <property type="entry name" value="PPIase_FKBP_dom"/>
</dbReference>
<evidence type="ECO:0000259" key="6">
    <source>
        <dbReference type="PROSITE" id="PS50059"/>
    </source>
</evidence>
<gene>
    <name evidence="7" type="ORF">PIIN_11239</name>
    <name evidence="8" type="ORF">PIIN_11524</name>
</gene>
<evidence type="ECO:0000313" key="7">
    <source>
        <dbReference type="EMBL" id="CCA77261.1"/>
    </source>
</evidence>
<proteinExistence type="predicted"/>
<comment type="caution">
    <text evidence="8">The sequence shown here is derived from an EMBL/GenBank/DDBJ whole genome shotgun (WGS) entry which is preliminary data.</text>
</comment>
<evidence type="ECO:0000256" key="4">
    <source>
        <dbReference type="ARBA" id="ARBA00023235"/>
    </source>
</evidence>
<dbReference type="InParanoid" id="G4U1V4"/>
<dbReference type="GO" id="GO:0005783">
    <property type="term" value="C:endoplasmic reticulum"/>
    <property type="evidence" value="ECO:0007669"/>
    <property type="project" value="TreeGrafter"/>
</dbReference>
<dbReference type="Gene3D" id="3.10.50.40">
    <property type="match status" value="1"/>
</dbReference>
<dbReference type="EMBL" id="CAFZ01001421">
    <property type="protein sequence ID" value="CCA77261.1"/>
    <property type="molecule type" value="Genomic_DNA"/>
</dbReference>
<protein>
    <recommendedName>
        <fullName evidence="2 5">peptidylprolyl isomerase</fullName>
        <ecNumber evidence="2 5">5.2.1.8</ecNumber>
    </recommendedName>
</protein>
<reference evidence="8" key="2">
    <citation type="submission" date="2011-05" db="EMBL/GenBank/DDBJ databases">
        <authorList>
            <person name="MIPS"/>
        </authorList>
    </citation>
    <scope>NUCLEOTIDE SEQUENCE</scope>
    <source>
        <strain evidence="8">DSM 11827</strain>
    </source>
</reference>
<dbReference type="STRING" id="1109443.G4U1V4"/>
<accession>G4U1V4</accession>
<evidence type="ECO:0000256" key="5">
    <source>
        <dbReference type="PROSITE-ProRule" id="PRU00277"/>
    </source>
</evidence>
<evidence type="ECO:0000256" key="1">
    <source>
        <dbReference type="ARBA" id="ARBA00000971"/>
    </source>
</evidence>
<keyword evidence="4 5" id="KW-0413">Isomerase</keyword>
<dbReference type="eggNOG" id="KOG0549">
    <property type="taxonomic scope" value="Eukaryota"/>
</dbReference>
<feature type="domain" description="PPIase FKBP-type" evidence="6">
    <location>
        <begin position="1"/>
        <end position="42"/>
    </location>
</feature>
<dbReference type="AlphaFoldDB" id="G4U1V4"/>
<dbReference type="PROSITE" id="PS50059">
    <property type="entry name" value="FKBP_PPIASE"/>
    <property type="match status" value="1"/>
</dbReference>
<evidence type="ECO:0000313" key="9">
    <source>
        <dbReference type="Proteomes" id="UP000007148"/>
    </source>
</evidence>
<dbReference type="Proteomes" id="UP000007148">
    <property type="component" value="Unassembled WGS sequence"/>
</dbReference>
<keyword evidence="3 5" id="KW-0697">Rotamase</keyword>
<dbReference type="InterPro" id="IPR044609">
    <property type="entry name" value="FKBP2/11"/>
</dbReference>
<dbReference type="SUPFAM" id="SSF54534">
    <property type="entry name" value="FKBP-like"/>
    <property type="match status" value="1"/>
</dbReference>
<dbReference type="PANTHER" id="PTHR45779">
    <property type="entry name" value="PEPTIDYLPROLYL ISOMERASE"/>
    <property type="match status" value="1"/>
</dbReference>
<comment type="catalytic activity">
    <reaction evidence="1 5">
        <text>[protein]-peptidylproline (omega=180) = [protein]-peptidylproline (omega=0)</text>
        <dbReference type="Rhea" id="RHEA:16237"/>
        <dbReference type="Rhea" id="RHEA-COMP:10747"/>
        <dbReference type="Rhea" id="RHEA-COMP:10748"/>
        <dbReference type="ChEBI" id="CHEBI:83833"/>
        <dbReference type="ChEBI" id="CHEBI:83834"/>
        <dbReference type="EC" id="5.2.1.8"/>
    </reaction>
</comment>
<dbReference type="Pfam" id="PF00254">
    <property type="entry name" value="FKBP_C"/>
    <property type="match status" value="1"/>
</dbReference>
<organism evidence="8 9">
    <name type="scientific">Serendipita indica (strain DSM 11827)</name>
    <name type="common">Root endophyte fungus</name>
    <name type="synonym">Piriformospora indica</name>
    <dbReference type="NCBI Taxonomy" id="1109443"/>
    <lineage>
        <taxon>Eukaryota</taxon>
        <taxon>Fungi</taxon>
        <taxon>Dikarya</taxon>
        <taxon>Basidiomycota</taxon>
        <taxon>Agaricomycotina</taxon>
        <taxon>Agaricomycetes</taxon>
        <taxon>Sebacinales</taxon>
        <taxon>Serendipitaceae</taxon>
        <taxon>Serendipita</taxon>
    </lineage>
</organism>
<keyword evidence="9" id="KW-1185">Reference proteome</keyword>
<dbReference type="PANTHER" id="PTHR45779:SF7">
    <property type="entry name" value="PEPTIDYLPROLYL ISOMERASE"/>
    <property type="match status" value="1"/>
</dbReference>
<evidence type="ECO:0000313" key="8">
    <source>
        <dbReference type="EMBL" id="CCA77547.1"/>
    </source>
</evidence>
<dbReference type="InterPro" id="IPR046357">
    <property type="entry name" value="PPIase_dom_sf"/>
</dbReference>
<evidence type="ECO:0000256" key="3">
    <source>
        <dbReference type="ARBA" id="ARBA00023110"/>
    </source>
</evidence>
<sequence>MVIGEKRKLTIPAHKAYGDRGFTNLIPPNSCLVFDVEMVDIQKA</sequence>
<dbReference type="HOGENOM" id="CLU_207938_2_0_1"/>
<name>G4U1V4_SERID</name>
<reference evidence="8 9" key="1">
    <citation type="journal article" date="2011" name="PLoS Pathog.">
        <title>Endophytic Life Strategies Decoded by Genome and Transcriptome Analyses of the Mutualistic Root Symbiont Piriformospora indica.</title>
        <authorList>
            <person name="Zuccaro A."/>
            <person name="Lahrmann U."/>
            <person name="Guldener U."/>
            <person name="Langen G."/>
            <person name="Pfiffi S."/>
            <person name="Biedenkopf D."/>
            <person name="Wong P."/>
            <person name="Samans B."/>
            <person name="Grimm C."/>
            <person name="Basiewicz M."/>
            <person name="Murat C."/>
            <person name="Martin F."/>
            <person name="Kogel K.H."/>
        </authorList>
    </citation>
    <scope>NUCLEOTIDE SEQUENCE [LARGE SCALE GENOMIC DNA]</scope>
    <source>
        <strain evidence="8 9">DSM 11827</strain>
    </source>
</reference>
<dbReference type="OrthoDB" id="1902587at2759"/>
<dbReference type="EC" id="5.2.1.8" evidence="2 5"/>
<dbReference type="EMBL" id="CAFZ01001714">
    <property type="protein sequence ID" value="CCA77547.1"/>
    <property type="molecule type" value="Genomic_DNA"/>
</dbReference>
<dbReference type="GO" id="GO:0003755">
    <property type="term" value="F:peptidyl-prolyl cis-trans isomerase activity"/>
    <property type="evidence" value="ECO:0007669"/>
    <property type="project" value="UniProtKB-KW"/>
</dbReference>
<evidence type="ECO:0000256" key="2">
    <source>
        <dbReference type="ARBA" id="ARBA00013194"/>
    </source>
</evidence>